<gene>
    <name evidence="2" type="ORF">PVT71_16890</name>
</gene>
<accession>A0AAU8ANS9</accession>
<feature type="compositionally biased region" description="Low complexity" evidence="1">
    <location>
        <begin position="61"/>
        <end position="70"/>
    </location>
</feature>
<reference evidence="2" key="1">
    <citation type="submission" date="2023-02" db="EMBL/GenBank/DDBJ databases">
        <title>Description and genomic characterization of Salipiger bruguierae sp. nov., isolated from the sediment of mangrove plant Bruguiera sexangula.</title>
        <authorList>
            <person name="Long M."/>
        </authorList>
    </citation>
    <scope>NUCLEOTIDE SEQUENCE</scope>
    <source>
        <strain evidence="2">H15</strain>
    </source>
</reference>
<name>A0AAU8ANS9_9RHOB</name>
<organism evidence="2">
    <name type="scientific">Alloyangia sp. H15</name>
    <dbReference type="NCBI Taxonomy" id="3029062"/>
    <lineage>
        <taxon>Bacteria</taxon>
        <taxon>Pseudomonadati</taxon>
        <taxon>Pseudomonadota</taxon>
        <taxon>Alphaproteobacteria</taxon>
        <taxon>Rhodobacterales</taxon>
        <taxon>Roseobacteraceae</taxon>
        <taxon>Alloyangia</taxon>
    </lineage>
</organism>
<protein>
    <submittedName>
        <fullName evidence="2">Uncharacterized protein</fullName>
    </submittedName>
</protein>
<dbReference type="AlphaFoldDB" id="A0AAU8ANS9"/>
<feature type="region of interest" description="Disordered" evidence="1">
    <location>
        <begin position="32"/>
        <end position="70"/>
    </location>
</feature>
<dbReference type="RefSeq" id="WP_353475232.1">
    <property type="nucleotide sequence ID" value="NZ_CP123385.1"/>
</dbReference>
<evidence type="ECO:0000313" key="2">
    <source>
        <dbReference type="EMBL" id="XCC96365.1"/>
    </source>
</evidence>
<evidence type="ECO:0000256" key="1">
    <source>
        <dbReference type="SAM" id="MobiDB-lite"/>
    </source>
</evidence>
<dbReference type="EMBL" id="CP123385">
    <property type="protein sequence ID" value="XCC96365.1"/>
    <property type="molecule type" value="Genomic_DNA"/>
</dbReference>
<sequence>MIVRESNPAMKAELEVITTKIPAAKSPHWKAETGRRDLFFRRPQMPRRSSRCAASPKHSRTSPPSRASTPCKLIFGVHRPSEGTMSFLGAAHAPAGPRDALGVEIVKALMRRSRPAAAWPRKAAAS</sequence>
<proteinExistence type="predicted"/>